<evidence type="ECO:0000313" key="1">
    <source>
        <dbReference type="EMBL" id="MBM7633584.1"/>
    </source>
</evidence>
<sequence>MKHFRSLFIISLLLIGLLQGCTEESRELLMNDLSTHHTDELHAVQLEHSPYANDQPKEHQALAQKAKSITKTLEHVTDVYAVSLGNHVFIAPQVEHHIRFELKEFGERAEKKLDARLPSTTQLHFSTDQKAFQELKKLEKDVDEKKIDGSETHERLLEIQEYMKPL</sequence>
<dbReference type="PROSITE" id="PS51257">
    <property type="entry name" value="PROKAR_LIPOPROTEIN"/>
    <property type="match status" value="1"/>
</dbReference>
<dbReference type="Proteomes" id="UP000741863">
    <property type="component" value="Unassembled WGS sequence"/>
</dbReference>
<dbReference type="Pfam" id="PF09580">
    <property type="entry name" value="Spore_YhcN_YlaJ"/>
    <property type="match status" value="1"/>
</dbReference>
<dbReference type="InterPro" id="IPR019076">
    <property type="entry name" value="Spore_lipoprot_YhcN/YlaJ-like"/>
</dbReference>
<name>A0ABS2PE24_9BACL</name>
<evidence type="ECO:0008006" key="3">
    <source>
        <dbReference type="Google" id="ProtNLM"/>
    </source>
</evidence>
<organism evidence="1 2">
    <name type="scientific">Geomicrobium sediminis</name>
    <dbReference type="NCBI Taxonomy" id="1347788"/>
    <lineage>
        <taxon>Bacteria</taxon>
        <taxon>Bacillati</taxon>
        <taxon>Bacillota</taxon>
        <taxon>Bacilli</taxon>
        <taxon>Bacillales</taxon>
        <taxon>Geomicrobium</taxon>
    </lineage>
</organism>
<proteinExistence type="predicted"/>
<evidence type="ECO:0000313" key="2">
    <source>
        <dbReference type="Proteomes" id="UP000741863"/>
    </source>
</evidence>
<reference evidence="1 2" key="1">
    <citation type="submission" date="2021-01" db="EMBL/GenBank/DDBJ databases">
        <title>Genomic Encyclopedia of Type Strains, Phase IV (KMG-IV): sequencing the most valuable type-strain genomes for metagenomic binning, comparative biology and taxonomic classification.</title>
        <authorList>
            <person name="Goeker M."/>
        </authorList>
    </citation>
    <scope>NUCLEOTIDE SEQUENCE [LARGE SCALE GENOMIC DNA]</scope>
    <source>
        <strain evidence="1 2">DSM 25540</strain>
    </source>
</reference>
<protein>
    <recommendedName>
        <fullName evidence="3">Sporulation protein</fullName>
    </recommendedName>
</protein>
<comment type="caution">
    <text evidence="1">The sequence shown here is derived from an EMBL/GenBank/DDBJ whole genome shotgun (WGS) entry which is preliminary data.</text>
</comment>
<keyword evidence="2" id="KW-1185">Reference proteome</keyword>
<gene>
    <name evidence="1" type="ORF">JOD17_002678</name>
</gene>
<accession>A0ABS2PE24</accession>
<dbReference type="EMBL" id="JAFBEC010000007">
    <property type="protein sequence ID" value="MBM7633584.1"/>
    <property type="molecule type" value="Genomic_DNA"/>
</dbReference>
<dbReference type="RefSeq" id="WP_204698284.1">
    <property type="nucleotide sequence ID" value="NZ_JAFBEC010000007.1"/>
</dbReference>